<accession>A0A6A6SK20</accession>
<evidence type="ECO:0000313" key="1">
    <source>
        <dbReference type="EMBL" id="KAF2648186.1"/>
    </source>
</evidence>
<reference evidence="1" key="1">
    <citation type="journal article" date="2020" name="Stud. Mycol.">
        <title>101 Dothideomycetes genomes: a test case for predicting lifestyles and emergence of pathogens.</title>
        <authorList>
            <person name="Haridas S."/>
            <person name="Albert R."/>
            <person name="Binder M."/>
            <person name="Bloem J."/>
            <person name="Labutti K."/>
            <person name="Salamov A."/>
            <person name="Andreopoulos B."/>
            <person name="Baker S."/>
            <person name="Barry K."/>
            <person name="Bills G."/>
            <person name="Bluhm B."/>
            <person name="Cannon C."/>
            <person name="Castanera R."/>
            <person name="Culley D."/>
            <person name="Daum C."/>
            <person name="Ezra D."/>
            <person name="Gonzalez J."/>
            <person name="Henrissat B."/>
            <person name="Kuo A."/>
            <person name="Liang C."/>
            <person name="Lipzen A."/>
            <person name="Lutzoni F."/>
            <person name="Magnuson J."/>
            <person name="Mondo S."/>
            <person name="Nolan M."/>
            <person name="Ohm R."/>
            <person name="Pangilinan J."/>
            <person name="Park H.-J."/>
            <person name="Ramirez L."/>
            <person name="Alfaro M."/>
            <person name="Sun H."/>
            <person name="Tritt A."/>
            <person name="Yoshinaga Y."/>
            <person name="Zwiers L.-H."/>
            <person name="Turgeon B."/>
            <person name="Goodwin S."/>
            <person name="Spatafora J."/>
            <person name="Crous P."/>
            <person name="Grigoriev I."/>
        </authorList>
    </citation>
    <scope>NUCLEOTIDE SEQUENCE</scope>
    <source>
        <strain evidence="1">CBS 122681</strain>
    </source>
</reference>
<gene>
    <name evidence="1" type="ORF">K491DRAFT_699097</name>
</gene>
<proteinExistence type="predicted"/>
<dbReference type="AlphaFoldDB" id="A0A6A6SK20"/>
<keyword evidence="2" id="KW-1185">Reference proteome</keyword>
<organism evidence="1 2">
    <name type="scientific">Lophiostoma macrostomum CBS 122681</name>
    <dbReference type="NCBI Taxonomy" id="1314788"/>
    <lineage>
        <taxon>Eukaryota</taxon>
        <taxon>Fungi</taxon>
        <taxon>Dikarya</taxon>
        <taxon>Ascomycota</taxon>
        <taxon>Pezizomycotina</taxon>
        <taxon>Dothideomycetes</taxon>
        <taxon>Pleosporomycetidae</taxon>
        <taxon>Pleosporales</taxon>
        <taxon>Lophiostomataceae</taxon>
        <taxon>Lophiostoma</taxon>
    </lineage>
</organism>
<evidence type="ECO:0000313" key="2">
    <source>
        <dbReference type="Proteomes" id="UP000799324"/>
    </source>
</evidence>
<protein>
    <submittedName>
        <fullName evidence="1">Uncharacterized protein</fullName>
    </submittedName>
</protein>
<sequence>MVNLRHIPSMVLRALPTLGRFPGSLERDYRYSSWLRPNARQGLCAANQKSETSCHPV</sequence>
<dbReference type="EMBL" id="MU004552">
    <property type="protein sequence ID" value="KAF2648186.1"/>
    <property type="molecule type" value="Genomic_DNA"/>
</dbReference>
<dbReference type="Proteomes" id="UP000799324">
    <property type="component" value="Unassembled WGS sequence"/>
</dbReference>
<name>A0A6A6SK20_9PLEO</name>